<dbReference type="Proteomes" id="UP000478052">
    <property type="component" value="Unassembled WGS sequence"/>
</dbReference>
<sequence length="338" mass="38999">MKCLNSLRFYLATKKTTSVLLSSKMSPPSNLESFSPDRSSTSENLFTSFLQSITPSPPPPVNNVELTEQPIHFYNTLDEHNYFDLILPNGSSENAVDVGGVFKDVLSEFWSSFYEMATTGCHWKIPVIRHDFQLDKWLAIAKIIFVGWRDVNYLPISLALPFMEYVLCGNTVDTQDLIEDFLNTLPLRSKDLIKCAIEDFTTVDQEELIDVLQEFDCRSMVHEQNIKDIISHKEVIQNPKYIIYIWSEELKNKINLSKYSLKEEYENKIPTSTNILKNVCCSEKDDNEIKRKVFGFLKKFIREADLKLCTKLLRFVTGADIITSTININYNSVQDYFS</sequence>
<dbReference type="EMBL" id="VUJU01010962">
    <property type="protein sequence ID" value="KAF0712330.1"/>
    <property type="molecule type" value="Genomic_DNA"/>
</dbReference>
<evidence type="ECO:0008006" key="3">
    <source>
        <dbReference type="Google" id="ProtNLM"/>
    </source>
</evidence>
<dbReference type="AlphaFoldDB" id="A0A6G0VZE2"/>
<gene>
    <name evidence="1" type="ORF">FWK35_00021338</name>
</gene>
<evidence type="ECO:0000313" key="1">
    <source>
        <dbReference type="EMBL" id="KAF0712330.1"/>
    </source>
</evidence>
<protein>
    <recommendedName>
        <fullName evidence="3">HECT domain-containing protein</fullName>
    </recommendedName>
</protein>
<evidence type="ECO:0000313" key="2">
    <source>
        <dbReference type="Proteomes" id="UP000478052"/>
    </source>
</evidence>
<comment type="caution">
    <text evidence="1">The sequence shown here is derived from an EMBL/GenBank/DDBJ whole genome shotgun (WGS) entry which is preliminary data.</text>
</comment>
<accession>A0A6G0VZE2</accession>
<reference evidence="1 2" key="1">
    <citation type="submission" date="2019-08" db="EMBL/GenBank/DDBJ databases">
        <title>Whole genome of Aphis craccivora.</title>
        <authorList>
            <person name="Voronova N.V."/>
            <person name="Shulinski R.S."/>
            <person name="Bandarenka Y.V."/>
            <person name="Zhorov D.G."/>
            <person name="Warner D."/>
        </authorList>
    </citation>
    <scope>NUCLEOTIDE SEQUENCE [LARGE SCALE GENOMIC DNA]</scope>
    <source>
        <strain evidence="1">180601</strain>
        <tissue evidence="1">Whole Body</tissue>
    </source>
</reference>
<name>A0A6G0VZE2_APHCR</name>
<proteinExistence type="predicted"/>
<keyword evidence="2" id="KW-1185">Reference proteome</keyword>
<dbReference type="OrthoDB" id="6745199at2759"/>
<organism evidence="1 2">
    <name type="scientific">Aphis craccivora</name>
    <name type="common">Cowpea aphid</name>
    <dbReference type="NCBI Taxonomy" id="307492"/>
    <lineage>
        <taxon>Eukaryota</taxon>
        <taxon>Metazoa</taxon>
        <taxon>Ecdysozoa</taxon>
        <taxon>Arthropoda</taxon>
        <taxon>Hexapoda</taxon>
        <taxon>Insecta</taxon>
        <taxon>Pterygota</taxon>
        <taxon>Neoptera</taxon>
        <taxon>Paraneoptera</taxon>
        <taxon>Hemiptera</taxon>
        <taxon>Sternorrhyncha</taxon>
        <taxon>Aphidomorpha</taxon>
        <taxon>Aphidoidea</taxon>
        <taxon>Aphididae</taxon>
        <taxon>Aphidini</taxon>
        <taxon>Aphis</taxon>
        <taxon>Aphis</taxon>
    </lineage>
</organism>